<evidence type="ECO:0000313" key="4">
    <source>
        <dbReference type="Proteomes" id="UP000053989"/>
    </source>
</evidence>
<keyword evidence="2" id="KW-1133">Transmembrane helix</keyword>
<protein>
    <submittedName>
        <fullName evidence="3">Uncharacterized protein</fullName>
    </submittedName>
</protein>
<proteinExistence type="predicted"/>
<dbReference type="InParanoid" id="A0A0C3D1K8"/>
<organism evidence="3 4">
    <name type="scientific">Scleroderma citrinum Foug A</name>
    <dbReference type="NCBI Taxonomy" id="1036808"/>
    <lineage>
        <taxon>Eukaryota</taxon>
        <taxon>Fungi</taxon>
        <taxon>Dikarya</taxon>
        <taxon>Basidiomycota</taxon>
        <taxon>Agaricomycotina</taxon>
        <taxon>Agaricomycetes</taxon>
        <taxon>Agaricomycetidae</taxon>
        <taxon>Boletales</taxon>
        <taxon>Sclerodermatineae</taxon>
        <taxon>Sclerodermataceae</taxon>
        <taxon>Scleroderma</taxon>
    </lineage>
</organism>
<accession>A0A0C3D1K8</accession>
<feature type="compositionally biased region" description="Polar residues" evidence="1">
    <location>
        <begin position="29"/>
        <end position="42"/>
    </location>
</feature>
<feature type="transmembrane region" description="Helical" evidence="2">
    <location>
        <begin position="125"/>
        <end position="146"/>
    </location>
</feature>
<name>A0A0C3D1K8_9AGAM</name>
<dbReference type="HOGENOM" id="CLU_1769205_0_0_1"/>
<evidence type="ECO:0000256" key="2">
    <source>
        <dbReference type="SAM" id="Phobius"/>
    </source>
</evidence>
<feature type="compositionally biased region" description="Basic and acidic residues" evidence="1">
    <location>
        <begin position="7"/>
        <end position="27"/>
    </location>
</feature>
<reference evidence="4" key="2">
    <citation type="submission" date="2015-01" db="EMBL/GenBank/DDBJ databases">
        <title>Evolutionary Origins and Diversification of the Mycorrhizal Mutualists.</title>
        <authorList>
            <consortium name="DOE Joint Genome Institute"/>
            <consortium name="Mycorrhizal Genomics Consortium"/>
            <person name="Kohler A."/>
            <person name="Kuo A."/>
            <person name="Nagy L.G."/>
            <person name="Floudas D."/>
            <person name="Copeland A."/>
            <person name="Barry K.W."/>
            <person name="Cichocki N."/>
            <person name="Veneault-Fourrey C."/>
            <person name="LaButti K."/>
            <person name="Lindquist E.A."/>
            <person name="Lipzen A."/>
            <person name="Lundell T."/>
            <person name="Morin E."/>
            <person name="Murat C."/>
            <person name="Riley R."/>
            <person name="Ohm R."/>
            <person name="Sun H."/>
            <person name="Tunlid A."/>
            <person name="Henrissat B."/>
            <person name="Grigoriev I.V."/>
            <person name="Hibbett D.S."/>
            <person name="Martin F."/>
        </authorList>
    </citation>
    <scope>NUCLEOTIDE SEQUENCE [LARGE SCALE GENOMIC DNA]</scope>
    <source>
        <strain evidence="4">Foug A</strain>
    </source>
</reference>
<reference evidence="3 4" key="1">
    <citation type="submission" date="2014-04" db="EMBL/GenBank/DDBJ databases">
        <authorList>
            <consortium name="DOE Joint Genome Institute"/>
            <person name="Kuo A."/>
            <person name="Kohler A."/>
            <person name="Nagy L.G."/>
            <person name="Floudas D."/>
            <person name="Copeland A."/>
            <person name="Barry K.W."/>
            <person name="Cichocki N."/>
            <person name="Veneault-Fourrey C."/>
            <person name="LaButti K."/>
            <person name="Lindquist E.A."/>
            <person name="Lipzen A."/>
            <person name="Lundell T."/>
            <person name="Morin E."/>
            <person name="Murat C."/>
            <person name="Sun H."/>
            <person name="Tunlid A."/>
            <person name="Henrissat B."/>
            <person name="Grigoriev I.V."/>
            <person name="Hibbett D.S."/>
            <person name="Martin F."/>
            <person name="Nordberg H.P."/>
            <person name="Cantor M.N."/>
            <person name="Hua S.X."/>
        </authorList>
    </citation>
    <scope>NUCLEOTIDE SEQUENCE [LARGE SCALE GENOMIC DNA]</scope>
    <source>
        <strain evidence="3 4">Foug A</strain>
    </source>
</reference>
<dbReference type="Proteomes" id="UP000053989">
    <property type="component" value="Unassembled WGS sequence"/>
</dbReference>
<dbReference type="EMBL" id="KN822148">
    <property type="protein sequence ID" value="KIM54715.1"/>
    <property type="molecule type" value="Genomic_DNA"/>
</dbReference>
<keyword evidence="2" id="KW-0472">Membrane</keyword>
<sequence length="147" mass="16484">MRTSDALLEHINEEHPERHTMSEHPLDSVDTQNTLDLHQSGLSDRDNTEGDGDDAEVDPVLRDDKNNSLESEENGTLDHLDATSGHAELGTEENAVRGLHDVTWQNRIATSAHTDMEEGKLVNRLPIRPILILSIPFFLTFASFFFP</sequence>
<keyword evidence="2" id="KW-0812">Transmembrane</keyword>
<evidence type="ECO:0000256" key="1">
    <source>
        <dbReference type="SAM" id="MobiDB-lite"/>
    </source>
</evidence>
<keyword evidence="4" id="KW-1185">Reference proteome</keyword>
<gene>
    <name evidence="3" type="ORF">SCLCIDRAFT_344426</name>
</gene>
<feature type="region of interest" description="Disordered" evidence="1">
    <location>
        <begin position="1"/>
        <end position="87"/>
    </location>
</feature>
<dbReference type="AlphaFoldDB" id="A0A0C3D1K8"/>
<evidence type="ECO:0000313" key="3">
    <source>
        <dbReference type="EMBL" id="KIM54715.1"/>
    </source>
</evidence>